<dbReference type="Gene3D" id="3.30.300.20">
    <property type="match status" value="1"/>
</dbReference>
<evidence type="ECO:0000313" key="3">
    <source>
        <dbReference type="Proteomes" id="UP000177967"/>
    </source>
</evidence>
<dbReference type="PROSITE" id="PS51061">
    <property type="entry name" value="R3H"/>
    <property type="match status" value="1"/>
</dbReference>
<protein>
    <recommendedName>
        <fullName evidence="1">R3H domain-containing protein</fullName>
    </recommendedName>
</protein>
<accession>A0A1G1UY87</accession>
<dbReference type="SMART" id="SM00393">
    <property type="entry name" value="R3H"/>
    <property type="match status" value="1"/>
</dbReference>
<name>A0A1G1UY87_9BACT</name>
<dbReference type="Gene3D" id="3.30.1370.50">
    <property type="entry name" value="R3H-like domain"/>
    <property type="match status" value="1"/>
</dbReference>
<dbReference type="PANTHER" id="PTHR35800:SF1">
    <property type="entry name" value="RNA-BINDING PROTEIN KHPB"/>
    <property type="match status" value="1"/>
</dbReference>
<dbReference type="InterPro" id="IPR038008">
    <property type="entry name" value="Jag_KH"/>
</dbReference>
<dbReference type="PANTHER" id="PTHR35800">
    <property type="entry name" value="PROTEIN JAG"/>
    <property type="match status" value="1"/>
</dbReference>
<dbReference type="InterPro" id="IPR001374">
    <property type="entry name" value="R3H_dom"/>
</dbReference>
<dbReference type="AlphaFoldDB" id="A0A1G1UY87"/>
<dbReference type="InterPro" id="IPR039247">
    <property type="entry name" value="KhpB"/>
</dbReference>
<dbReference type="CDD" id="cd02414">
    <property type="entry name" value="KH-II_Jag"/>
    <property type="match status" value="1"/>
</dbReference>
<gene>
    <name evidence="2" type="ORF">A2782_03755</name>
</gene>
<dbReference type="Proteomes" id="UP000177967">
    <property type="component" value="Unassembled WGS sequence"/>
</dbReference>
<evidence type="ECO:0000313" key="2">
    <source>
        <dbReference type="EMBL" id="OGY08102.1"/>
    </source>
</evidence>
<proteinExistence type="predicted"/>
<dbReference type="InterPro" id="IPR036867">
    <property type="entry name" value="R3H_dom_sf"/>
</dbReference>
<dbReference type="GO" id="GO:0003723">
    <property type="term" value="F:RNA binding"/>
    <property type="evidence" value="ECO:0007669"/>
    <property type="project" value="InterPro"/>
</dbReference>
<dbReference type="InterPro" id="IPR015946">
    <property type="entry name" value="KH_dom-like_a/b"/>
</dbReference>
<dbReference type="InterPro" id="IPR034079">
    <property type="entry name" value="R3H_KhpB"/>
</dbReference>
<dbReference type="STRING" id="1797513.A2782_03755"/>
<dbReference type="EMBL" id="MHBW01000031">
    <property type="protein sequence ID" value="OGY08102.1"/>
    <property type="molecule type" value="Genomic_DNA"/>
</dbReference>
<dbReference type="CDD" id="cd02644">
    <property type="entry name" value="R3H_jag"/>
    <property type="match status" value="1"/>
</dbReference>
<organism evidence="2 3">
    <name type="scientific">Candidatus Blackburnbacteria bacterium RIFCSPHIGHO2_01_FULL_43_15b</name>
    <dbReference type="NCBI Taxonomy" id="1797513"/>
    <lineage>
        <taxon>Bacteria</taxon>
        <taxon>Candidatus Blackburniibacteriota</taxon>
    </lineage>
</organism>
<evidence type="ECO:0000259" key="1">
    <source>
        <dbReference type="PROSITE" id="PS51061"/>
    </source>
</evidence>
<reference evidence="2 3" key="1">
    <citation type="journal article" date="2016" name="Nat. Commun.">
        <title>Thousands of microbial genomes shed light on interconnected biogeochemical processes in an aquifer system.</title>
        <authorList>
            <person name="Anantharaman K."/>
            <person name="Brown C.T."/>
            <person name="Hug L.A."/>
            <person name="Sharon I."/>
            <person name="Castelle C.J."/>
            <person name="Probst A.J."/>
            <person name="Thomas B.C."/>
            <person name="Singh A."/>
            <person name="Wilkins M.J."/>
            <person name="Karaoz U."/>
            <person name="Brodie E.L."/>
            <person name="Williams K.H."/>
            <person name="Hubbard S.S."/>
            <person name="Banfield J.F."/>
        </authorList>
    </citation>
    <scope>NUCLEOTIDE SEQUENCE [LARGE SCALE GENOMIC DNA]</scope>
</reference>
<feature type="domain" description="R3H" evidence="1">
    <location>
        <begin position="103"/>
        <end position="169"/>
    </location>
</feature>
<sequence>MAVSTKAGKIPNAPKAGGALTAEVTKDQAEELLELVGIDGTVDVTEDKENGFVNVQIETEQAGVLIGHRGETLSSFQTILRQIAFNRLGEAANILVNVGDWKSKREETLRNIAQTAVGKARNTGVAQHIYDLTPAERRFVHILLTDESEIVAESEGEGRERHLVIKLIQ</sequence>
<dbReference type="Pfam" id="PF13083">
    <property type="entry name" value="KH_KhpA-B"/>
    <property type="match status" value="1"/>
</dbReference>
<comment type="caution">
    <text evidence="2">The sequence shown here is derived from an EMBL/GenBank/DDBJ whole genome shotgun (WGS) entry which is preliminary data.</text>
</comment>
<dbReference type="Pfam" id="PF01424">
    <property type="entry name" value="R3H"/>
    <property type="match status" value="1"/>
</dbReference>